<proteinExistence type="predicted"/>
<gene>
    <name evidence="1" type="ORF">BBN63_30840</name>
</gene>
<dbReference type="AlphaFoldDB" id="A0A1U9R1F3"/>
<protein>
    <recommendedName>
        <fullName evidence="3">SAM-dependent methyltransferase</fullName>
    </recommendedName>
</protein>
<evidence type="ECO:0000313" key="2">
    <source>
        <dbReference type="Proteomes" id="UP000189677"/>
    </source>
</evidence>
<reference evidence="1 2" key="1">
    <citation type="submission" date="2016-11" db="EMBL/GenBank/DDBJ databases">
        <title>Complete genome sequence of Streptomyces niveus SCSIO 3406.</title>
        <authorList>
            <person name="Zhu Q."/>
            <person name="Cheng W."/>
            <person name="Song Y."/>
            <person name="Li Q."/>
            <person name="Ju J."/>
        </authorList>
    </citation>
    <scope>NUCLEOTIDE SEQUENCE [LARGE SCALE GENOMIC DNA]</scope>
    <source>
        <strain evidence="1 2">SCSIO 3406</strain>
    </source>
</reference>
<dbReference type="EMBL" id="CP018047">
    <property type="protein sequence ID" value="AQU69931.1"/>
    <property type="molecule type" value="Genomic_DNA"/>
</dbReference>
<dbReference type="Proteomes" id="UP000189677">
    <property type="component" value="Chromosome"/>
</dbReference>
<sequence length="281" mass="31836">MADNRRVDLSVPSAARMYDWLLGGHYNYEVDQRASEELLKVAPTTKELARNNRWFLERVVRVMAEEHGIRQFVDFGSGLPTQNNVHQIAQAVDPRSRVVYVDDDPVVLAHGQAIFDENDQSVVIASDMLETEYILEHADFRRLIDLDQPVGVLFNSVLHCIPDASGPGDLVTRVVDRLRPGSFVVICQLVSDDAGLRRQVTEMMLEQTHGRWGQVRERAQVDRYFDGLVIQPPGLVDVTDWRPDSELKRRQRSIEWTEYGGLAEVPPGRRSGAAVPRPRTA</sequence>
<dbReference type="Pfam" id="PF04672">
    <property type="entry name" value="Methyltransf_19"/>
    <property type="match status" value="1"/>
</dbReference>
<evidence type="ECO:0000313" key="1">
    <source>
        <dbReference type="EMBL" id="AQU69931.1"/>
    </source>
</evidence>
<dbReference type="InterPro" id="IPR006764">
    <property type="entry name" value="SAM_dep_MeTrfase_SAV2177_type"/>
</dbReference>
<dbReference type="Gene3D" id="3.40.50.150">
    <property type="entry name" value="Vaccinia Virus protein VP39"/>
    <property type="match status" value="1"/>
</dbReference>
<evidence type="ECO:0008006" key="3">
    <source>
        <dbReference type="Google" id="ProtNLM"/>
    </source>
</evidence>
<dbReference type="SUPFAM" id="SSF53335">
    <property type="entry name" value="S-adenosyl-L-methionine-dependent methyltransferases"/>
    <property type="match status" value="1"/>
</dbReference>
<name>A0A1U9R1F3_STRNV</name>
<dbReference type="InterPro" id="IPR029063">
    <property type="entry name" value="SAM-dependent_MTases_sf"/>
</dbReference>
<keyword evidence="2" id="KW-1185">Reference proteome</keyword>
<accession>A0A1U9R1F3</accession>
<dbReference type="PIRSF" id="PIRSF017393">
    <property type="entry name" value="MTase_SAV2177"/>
    <property type="match status" value="1"/>
</dbReference>
<organism evidence="1 2">
    <name type="scientific">Streptomyces niveus</name>
    <name type="common">Streptomyces spheroides</name>
    <dbReference type="NCBI Taxonomy" id="193462"/>
    <lineage>
        <taxon>Bacteria</taxon>
        <taxon>Bacillati</taxon>
        <taxon>Actinomycetota</taxon>
        <taxon>Actinomycetes</taxon>
        <taxon>Kitasatosporales</taxon>
        <taxon>Streptomycetaceae</taxon>
        <taxon>Streptomyces</taxon>
    </lineage>
</organism>
<dbReference type="KEGG" id="snw:BBN63_30840"/>